<dbReference type="GO" id="GO:0034599">
    <property type="term" value="P:cellular response to oxidative stress"/>
    <property type="evidence" value="ECO:0007669"/>
    <property type="project" value="InterPro"/>
</dbReference>
<keyword evidence="3" id="KW-0049">Antioxidant</keyword>
<comment type="caution">
    <text evidence="7">The sequence shown here is derived from an EMBL/GenBank/DDBJ whole genome shotgun (WGS) entry which is preliminary data.</text>
</comment>
<dbReference type="Pfam" id="PF08534">
    <property type="entry name" value="Redoxin"/>
    <property type="match status" value="1"/>
</dbReference>
<evidence type="ECO:0000256" key="5">
    <source>
        <dbReference type="SAM" id="Coils"/>
    </source>
</evidence>
<gene>
    <name evidence="7" type="ORF">GNI_098940</name>
</gene>
<dbReference type="InterPro" id="IPR037944">
    <property type="entry name" value="PRX5-like"/>
</dbReference>
<dbReference type="InterPro" id="IPR036249">
    <property type="entry name" value="Thioredoxin-like_sf"/>
</dbReference>
<evidence type="ECO:0000313" key="7">
    <source>
        <dbReference type="EMBL" id="EZG57179.1"/>
    </source>
</evidence>
<dbReference type="EMBL" id="AFNH02000742">
    <property type="protein sequence ID" value="EZG57179.1"/>
    <property type="molecule type" value="Genomic_DNA"/>
</dbReference>
<organism evidence="7 8">
    <name type="scientific">Gregarina niphandrodes</name>
    <name type="common">Septate eugregarine</name>
    <dbReference type="NCBI Taxonomy" id="110365"/>
    <lineage>
        <taxon>Eukaryota</taxon>
        <taxon>Sar</taxon>
        <taxon>Alveolata</taxon>
        <taxon>Apicomplexa</taxon>
        <taxon>Conoidasida</taxon>
        <taxon>Gregarinasina</taxon>
        <taxon>Eugregarinorida</taxon>
        <taxon>Gregarinidae</taxon>
        <taxon>Gregarina</taxon>
    </lineage>
</organism>
<dbReference type="RefSeq" id="XP_011131084.1">
    <property type="nucleotide sequence ID" value="XM_011132782.1"/>
</dbReference>
<evidence type="ECO:0000256" key="4">
    <source>
        <dbReference type="ARBA" id="ARBA00023002"/>
    </source>
</evidence>
<evidence type="ECO:0000313" key="8">
    <source>
        <dbReference type="Proteomes" id="UP000019763"/>
    </source>
</evidence>
<evidence type="ECO:0000256" key="3">
    <source>
        <dbReference type="ARBA" id="ARBA00022862"/>
    </source>
</evidence>
<reference evidence="7" key="1">
    <citation type="submission" date="2013-12" db="EMBL/GenBank/DDBJ databases">
        <authorList>
            <person name="Omoto C.K."/>
            <person name="Sibley D."/>
            <person name="Venepally P."/>
            <person name="Hadjithomas M."/>
            <person name="Karamycheva S."/>
            <person name="Brunk B."/>
            <person name="Roos D."/>
            <person name="Caler E."/>
            <person name="Lorenzi H."/>
        </authorList>
    </citation>
    <scope>NUCLEOTIDE SEQUENCE</scope>
</reference>
<keyword evidence="2" id="KW-0575">Peroxidase</keyword>
<keyword evidence="8" id="KW-1185">Reference proteome</keyword>
<dbReference type="GO" id="GO:0045454">
    <property type="term" value="P:cell redox homeostasis"/>
    <property type="evidence" value="ECO:0007669"/>
    <property type="project" value="TreeGrafter"/>
</dbReference>
<dbReference type="GeneID" id="22913501"/>
<keyword evidence="5" id="KW-0175">Coiled coil</keyword>
<evidence type="ECO:0000256" key="2">
    <source>
        <dbReference type="ARBA" id="ARBA00022559"/>
    </source>
</evidence>
<proteinExistence type="inferred from homology"/>
<dbReference type="PANTHER" id="PTHR10430">
    <property type="entry name" value="PEROXIREDOXIN"/>
    <property type="match status" value="1"/>
</dbReference>
<dbReference type="Gene3D" id="3.40.30.10">
    <property type="entry name" value="Glutaredoxin"/>
    <property type="match status" value="1"/>
</dbReference>
<dbReference type="Gene3D" id="3.40.50.1460">
    <property type="match status" value="1"/>
</dbReference>
<dbReference type="PANTHER" id="PTHR10430:SF16">
    <property type="entry name" value="PEROXIREDOXIN-5, MITOCHONDRIAL"/>
    <property type="match status" value="1"/>
</dbReference>
<dbReference type="AlphaFoldDB" id="A0A023B4Q5"/>
<accession>A0A023B4Q5</accession>
<dbReference type="GO" id="GO:0005737">
    <property type="term" value="C:cytoplasm"/>
    <property type="evidence" value="ECO:0007669"/>
    <property type="project" value="TreeGrafter"/>
</dbReference>
<dbReference type="eggNOG" id="KOG0541">
    <property type="taxonomic scope" value="Eukaryota"/>
</dbReference>
<dbReference type="GO" id="GO:0042744">
    <property type="term" value="P:hydrogen peroxide catabolic process"/>
    <property type="evidence" value="ECO:0007669"/>
    <property type="project" value="TreeGrafter"/>
</dbReference>
<name>A0A023B4Q5_GRENI</name>
<dbReference type="GO" id="GO:0008379">
    <property type="term" value="F:thioredoxin peroxidase activity"/>
    <property type="evidence" value="ECO:0007669"/>
    <property type="project" value="InterPro"/>
</dbReference>
<dbReference type="Proteomes" id="UP000019763">
    <property type="component" value="Unassembled WGS sequence"/>
</dbReference>
<comment type="similarity">
    <text evidence="1">Belongs to the peroxiredoxin family. Prx5 subfamily.</text>
</comment>
<keyword evidence="4" id="KW-0560">Oxidoreductase</keyword>
<protein>
    <submittedName>
        <fullName evidence="7">Peroxiredoxin</fullName>
    </submittedName>
</protein>
<evidence type="ECO:0000256" key="1">
    <source>
        <dbReference type="ARBA" id="ARBA00010505"/>
    </source>
</evidence>
<dbReference type="SUPFAM" id="SSF52833">
    <property type="entry name" value="Thioredoxin-like"/>
    <property type="match status" value="1"/>
</dbReference>
<feature type="coiled-coil region" evidence="5">
    <location>
        <begin position="113"/>
        <end position="184"/>
    </location>
</feature>
<dbReference type="VEuPathDB" id="CryptoDB:GNI_098940"/>
<dbReference type="InterPro" id="IPR013740">
    <property type="entry name" value="Redoxin"/>
</dbReference>
<sequence length="676" mass="73039">MQQALTAQLQNAGQQITYLSSQPVAYLPQQVMLTAQQPMTMMQQQQVAQQPVTAQQVAQAQAAQQQIAQQQAAQQQAAQQQAAQQQAAQVQAAQVQAAQVQAAQVQAAQVQAAQQQAAQVQAAQQQAAQVQAAQQQAAQVQAAQQQAAQVQAAQQQAAQVQAAQQQLAQQIVQQQQQLAQQLAQQQLAQQLAQEEARAGMPARAPGSPNGQEVMIQQRIAEEASLARDQLRAYRDLGASVDGVDTAGPQWNALEPRVEENETSYGKAVTSATAAALQPTASPVVQAAGRAAPIEVGDVMPPAHIDLHGVCVNLQEFFEDRTGVLFGVLGAYNPHDTKVTVPSILSNMPHFERLVDFVGCLSVNDPFVIKAWAKKLGVSDQFTFIADSDARFTEALGMMVDLPEEGLGLRCRRFAAIIGNRSTFRWVALDEEATADNVLKHLPTYVRTPWKSFLVGIGYETGPGTAVYQALTDTRNYLTDNGFCAETDWQLVLSDKLDDVFKPTAENIISGLKWLVEGAQAGDVLCFYYSGAVTADTAESSRGGDDEEPRNLKAVDFEDGGLVNVDDIINMCWPAVPLDCRLNLLFDGVALPFRLAYSLDSSGQVTSKACPMLSGDIFVIQCSVPGLSNVLSKLPKNTSYIEVIRETERLLGVPCTIHSSRYIDPNNDLNISDVLAF</sequence>
<evidence type="ECO:0000259" key="6">
    <source>
        <dbReference type="Pfam" id="PF08534"/>
    </source>
</evidence>
<dbReference type="OrthoDB" id="1882547at2759"/>
<feature type="domain" description="Redoxin" evidence="6">
    <location>
        <begin position="295"/>
        <end position="419"/>
    </location>
</feature>